<dbReference type="OrthoDB" id="3543263at2"/>
<dbReference type="RefSeq" id="WP_131888776.1">
    <property type="nucleotide sequence ID" value="NZ_SMKU01000002.1"/>
</dbReference>
<dbReference type="Proteomes" id="UP000294513">
    <property type="component" value="Unassembled WGS sequence"/>
</dbReference>
<comment type="caution">
    <text evidence="1">The sequence shown here is derived from an EMBL/GenBank/DDBJ whole genome shotgun (WGS) entry which is preliminary data.</text>
</comment>
<evidence type="ECO:0000313" key="1">
    <source>
        <dbReference type="EMBL" id="TDD97614.1"/>
    </source>
</evidence>
<keyword evidence="2" id="KW-1185">Reference proteome</keyword>
<proteinExistence type="predicted"/>
<organism evidence="1 2">
    <name type="scientific">Actinomadura rubrisoli</name>
    <dbReference type="NCBI Taxonomy" id="2530368"/>
    <lineage>
        <taxon>Bacteria</taxon>
        <taxon>Bacillati</taxon>
        <taxon>Actinomycetota</taxon>
        <taxon>Actinomycetes</taxon>
        <taxon>Streptosporangiales</taxon>
        <taxon>Thermomonosporaceae</taxon>
        <taxon>Actinomadura</taxon>
    </lineage>
</organism>
<evidence type="ECO:0000313" key="2">
    <source>
        <dbReference type="Proteomes" id="UP000294513"/>
    </source>
</evidence>
<name>A0A4R5CJP1_9ACTN</name>
<accession>A0A4R5CJP1</accession>
<gene>
    <name evidence="1" type="ORF">E1298_00865</name>
</gene>
<protein>
    <recommendedName>
        <fullName evidence="3">Helix-turn-helix domain-containing protein</fullName>
    </recommendedName>
</protein>
<sequence>MPPALKPVPVTAVEAAGRLDRSVGTVYSWVTRHGARRLKRINRRMYYDLNDLRVIEREIGHGHPVPATPEARAEIADGCPLRRQELAVRSTAA</sequence>
<dbReference type="EMBL" id="SMKU01000002">
    <property type="protein sequence ID" value="TDD97614.1"/>
    <property type="molecule type" value="Genomic_DNA"/>
</dbReference>
<reference evidence="1 2" key="1">
    <citation type="submission" date="2019-03" db="EMBL/GenBank/DDBJ databases">
        <title>Draft genome sequences of novel Actinobacteria.</title>
        <authorList>
            <person name="Sahin N."/>
            <person name="Ay H."/>
            <person name="Saygin H."/>
        </authorList>
    </citation>
    <scope>NUCLEOTIDE SEQUENCE [LARGE SCALE GENOMIC DNA]</scope>
    <source>
        <strain evidence="1 2">H3C3</strain>
    </source>
</reference>
<dbReference type="AlphaFoldDB" id="A0A4R5CJP1"/>
<evidence type="ECO:0008006" key="3">
    <source>
        <dbReference type="Google" id="ProtNLM"/>
    </source>
</evidence>